<protein>
    <submittedName>
        <fullName evidence="1">Uncharacterized protein</fullName>
    </submittedName>
</protein>
<dbReference type="AlphaFoldDB" id="A0AAE6Q8Z0"/>
<organism evidence="1 2">
    <name type="scientific">Ehrlichia ruminantium</name>
    <name type="common">heartwater rickettsia</name>
    <name type="synonym">Cowdria ruminantium</name>
    <dbReference type="NCBI Taxonomy" id="779"/>
    <lineage>
        <taxon>Bacteria</taxon>
        <taxon>Pseudomonadati</taxon>
        <taxon>Pseudomonadota</taxon>
        <taxon>Alphaproteobacteria</taxon>
        <taxon>Rickettsiales</taxon>
        <taxon>Anaplasmataceae</taxon>
        <taxon>Ehrlichia</taxon>
    </lineage>
</organism>
<accession>A0AAE6Q8Z0</accession>
<evidence type="ECO:0000313" key="1">
    <source>
        <dbReference type="EMBL" id="QGR03444.1"/>
    </source>
</evidence>
<sequence length="193" mass="22252">MQFRINNNISSVLTSINNLTLYTYTIYDIEKKYVWCNKCICIGMITPNNQASMVKTLNKPMLCTDKEAHYIFFIKATKLTGKVWMCVLVKNDQLTNFLQKLTLNNYRPTQTGVSITVATNINLFQSYTKIICSGEGNISFSKLKKRIKRECKNSNDQLLNTIEFPPNNTLFNRIINGITEILPMYDSSYSRIL</sequence>
<reference evidence="1 2" key="1">
    <citation type="submission" date="2018-10" db="EMBL/GenBank/DDBJ databases">
        <title>Propagation and draft genome sequences of three atypical Erhlichia ruminantium isolates.</title>
        <authorList>
            <person name="Liebenberg J."/>
            <person name="Steyn H."/>
            <person name="Josemans A."/>
            <person name="Zweygarth E."/>
        </authorList>
    </citation>
    <scope>NUCLEOTIDE SEQUENCE [LARGE SCALE GENOMIC DNA]</scope>
    <source>
        <strain evidence="1 2">Omatjenne</strain>
    </source>
</reference>
<dbReference type="RefSeq" id="WP_158406624.1">
    <property type="nucleotide sequence ID" value="NZ_CP033455.1"/>
</dbReference>
<name>A0AAE6Q8Z0_EHRRU</name>
<dbReference type="Proteomes" id="UP000422822">
    <property type="component" value="Chromosome"/>
</dbReference>
<proteinExistence type="predicted"/>
<keyword evidence="2" id="KW-1185">Reference proteome</keyword>
<evidence type="ECO:0000313" key="2">
    <source>
        <dbReference type="Proteomes" id="UP000422822"/>
    </source>
</evidence>
<gene>
    <name evidence="1" type="ORF">EDL80_02565</name>
</gene>
<dbReference type="EMBL" id="CP033455">
    <property type="protein sequence ID" value="QGR03444.1"/>
    <property type="molecule type" value="Genomic_DNA"/>
</dbReference>